<evidence type="ECO:0000313" key="4">
    <source>
        <dbReference type="Proteomes" id="UP001603857"/>
    </source>
</evidence>
<feature type="transmembrane region" description="Helical" evidence="2">
    <location>
        <begin position="79"/>
        <end position="98"/>
    </location>
</feature>
<sequence>MAEKEGGGRINGWHTREMLERKKRWVGEVKEKKERKEKTKYFVIMSWYNECHTLLPPSTPPATPPGSANVNGAKEAVEVAVLNTYIVGLVVPLIFLLYHSHHSADRKRRGLPAAEAADEPSLTVRNHRFASPLSSAWAGVATLAELFERTCRKHRQRLELGNTVAHLRPSLRIRLRTSGWTALGILGEERVAIYARHRETVGLLHCRCLFLSLSDLNSFSFFIFSSNGFRTLRLRSASTASPRPLRLRSASAASDLPPPPPLASSTSNLPPPPPLAPSTSDLPPSLPLACSAMCATSAASPHAGQSEKIEFRGYFAILIKYEALILRMIRKRDASHPEILDALLSSSSSDSAATICDLLIKTYVQAWKLREGSKSFHLLKQHGFSISINASNALLTATFIKVN</sequence>
<keyword evidence="4" id="KW-1185">Reference proteome</keyword>
<keyword evidence="2" id="KW-0472">Membrane</keyword>
<keyword evidence="2" id="KW-0812">Transmembrane</keyword>
<organism evidence="3 4">
    <name type="scientific">Flemingia macrophylla</name>
    <dbReference type="NCBI Taxonomy" id="520843"/>
    <lineage>
        <taxon>Eukaryota</taxon>
        <taxon>Viridiplantae</taxon>
        <taxon>Streptophyta</taxon>
        <taxon>Embryophyta</taxon>
        <taxon>Tracheophyta</taxon>
        <taxon>Spermatophyta</taxon>
        <taxon>Magnoliopsida</taxon>
        <taxon>eudicotyledons</taxon>
        <taxon>Gunneridae</taxon>
        <taxon>Pentapetalae</taxon>
        <taxon>rosids</taxon>
        <taxon>fabids</taxon>
        <taxon>Fabales</taxon>
        <taxon>Fabaceae</taxon>
        <taxon>Papilionoideae</taxon>
        <taxon>50 kb inversion clade</taxon>
        <taxon>NPAAA clade</taxon>
        <taxon>indigoferoid/millettioid clade</taxon>
        <taxon>Phaseoleae</taxon>
        <taxon>Flemingia</taxon>
    </lineage>
</organism>
<proteinExistence type="predicted"/>
<evidence type="ECO:0000313" key="3">
    <source>
        <dbReference type="EMBL" id="KAL2335354.1"/>
    </source>
</evidence>
<reference evidence="3 4" key="1">
    <citation type="submission" date="2024-08" db="EMBL/GenBank/DDBJ databases">
        <title>Insights into the chromosomal genome structure of Flemingia macrophylla.</title>
        <authorList>
            <person name="Ding Y."/>
            <person name="Zhao Y."/>
            <person name="Bi W."/>
            <person name="Wu M."/>
            <person name="Zhao G."/>
            <person name="Gong Y."/>
            <person name="Li W."/>
            <person name="Zhang P."/>
        </authorList>
    </citation>
    <scope>NUCLEOTIDE SEQUENCE [LARGE SCALE GENOMIC DNA]</scope>
    <source>
        <strain evidence="3">DYQJB</strain>
        <tissue evidence="3">Leaf</tissue>
    </source>
</reference>
<dbReference type="EMBL" id="JBGMDY010000005">
    <property type="protein sequence ID" value="KAL2335354.1"/>
    <property type="molecule type" value="Genomic_DNA"/>
</dbReference>
<dbReference type="AlphaFoldDB" id="A0ABD1MHS9"/>
<accession>A0ABD1MHS9</accession>
<comment type="caution">
    <text evidence="3">The sequence shown here is derived from an EMBL/GenBank/DDBJ whole genome shotgun (WGS) entry which is preliminary data.</text>
</comment>
<name>A0ABD1MHS9_9FABA</name>
<dbReference type="Proteomes" id="UP001603857">
    <property type="component" value="Unassembled WGS sequence"/>
</dbReference>
<feature type="region of interest" description="Disordered" evidence="1">
    <location>
        <begin position="250"/>
        <end position="280"/>
    </location>
</feature>
<gene>
    <name evidence="3" type="ORF">Fmac_016567</name>
</gene>
<keyword evidence="2" id="KW-1133">Transmembrane helix</keyword>
<protein>
    <submittedName>
        <fullName evidence="3">Uncharacterized protein</fullName>
    </submittedName>
</protein>
<evidence type="ECO:0000256" key="1">
    <source>
        <dbReference type="SAM" id="MobiDB-lite"/>
    </source>
</evidence>
<evidence type="ECO:0000256" key="2">
    <source>
        <dbReference type="SAM" id="Phobius"/>
    </source>
</evidence>